<evidence type="ECO:0000313" key="2">
    <source>
        <dbReference type="Proteomes" id="UP001345963"/>
    </source>
</evidence>
<dbReference type="Proteomes" id="UP001345963">
    <property type="component" value="Unassembled WGS sequence"/>
</dbReference>
<dbReference type="EMBL" id="JAHUTI010060987">
    <property type="protein sequence ID" value="MED6252190.1"/>
    <property type="molecule type" value="Genomic_DNA"/>
</dbReference>
<proteinExistence type="predicted"/>
<keyword evidence="2" id="KW-1185">Reference proteome</keyword>
<organism evidence="1 2">
    <name type="scientific">Ataeniobius toweri</name>
    <dbReference type="NCBI Taxonomy" id="208326"/>
    <lineage>
        <taxon>Eukaryota</taxon>
        <taxon>Metazoa</taxon>
        <taxon>Chordata</taxon>
        <taxon>Craniata</taxon>
        <taxon>Vertebrata</taxon>
        <taxon>Euteleostomi</taxon>
        <taxon>Actinopterygii</taxon>
        <taxon>Neopterygii</taxon>
        <taxon>Teleostei</taxon>
        <taxon>Neoteleostei</taxon>
        <taxon>Acanthomorphata</taxon>
        <taxon>Ovalentaria</taxon>
        <taxon>Atherinomorphae</taxon>
        <taxon>Cyprinodontiformes</taxon>
        <taxon>Goodeidae</taxon>
        <taxon>Ataeniobius</taxon>
    </lineage>
</organism>
<name>A0ABU7BRL3_9TELE</name>
<reference evidence="1 2" key="1">
    <citation type="submission" date="2021-07" db="EMBL/GenBank/DDBJ databases">
        <authorList>
            <person name="Palmer J.M."/>
        </authorList>
    </citation>
    <scope>NUCLEOTIDE SEQUENCE [LARGE SCALE GENOMIC DNA]</scope>
    <source>
        <strain evidence="1 2">AT_MEX2019</strain>
        <tissue evidence="1">Muscle</tissue>
    </source>
</reference>
<accession>A0ABU7BRL3</accession>
<gene>
    <name evidence="1" type="ORF">ATANTOWER_008235</name>
</gene>
<evidence type="ECO:0000313" key="1">
    <source>
        <dbReference type="EMBL" id="MED6252190.1"/>
    </source>
</evidence>
<comment type="caution">
    <text evidence="1">The sequence shown here is derived from an EMBL/GenBank/DDBJ whole genome shotgun (WGS) entry which is preliminary data.</text>
</comment>
<sequence>MLYKKKALRYFSPGCFTFGISQDSSSGLRYGDGPAADADPALHWWHQRSVAQPSGGDRPSPCWTLLDVLKQMN</sequence>
<protein>
    <submittedName>
        <fullName evidence="1">Uncharacterized protein</fullName>
    </submittedName>
</protein>